<feature type="region of interest" description="Disordered" evidence="1">
    <location>
        <begin position="151"/>
        <end position="185"/>
    </location>
</feature>
<feature type="compositionally biased region" description="Low complexity" evidence="1">
    <location>
        <begin position="77"/>
        <end position="98"/>
    </location>
</feature>
<evidence type="ECO:0000256" key="1">
    <source>
        <dbReference type="SAM" id="MobiDB-lite"/>
    </source>
</evidence>
<proteinExistence type="predicted"/>
<keyword evidence="4" id="KW-1185">Reference proteome</keyword>
<dbReference type="EMBL" id="BRYA01000380">
    <property type="protein sequence ID" value="GMI48214.1"/>
    <property type="molecule type" value="Genomic_DNA"/>
</dbReference>
<keyword evidence="2" id="KW-0812">Transmembrane</keyword>
<dbReference type="AlphaFoldDB" id="A0A9W7GNL5"/>
<gene>
    <name evidence="3" type="ORF">TrCOL_g4314</name>
</gene>
<reference evidence="4" key="1">
    <citation type="journal article" date="2023" name="Commun. Biol.">
        <title>Genome analysis of Parmales, the sister group of diatoms, reveals the evolutionary specialization of diatoms from phago-mixotrophs to photoautotrophs.</title>
        <authorList>
            <person name="Ban H."/>
            <person name="Sato S."/>
            <person name="Yoshikawa S."/>
            <person name="Yamada K."/>
            <person name="Nakamura Y."/>
            <person name="Ichinomiya M."/>
            <person name="Sato N."/>
            <person name="Blanc-Mathieu R."/>
            <person name="Endo H."/>
            <person name="Kuwata A."/>
            <person name="Ogata H."/>
        </authorList>
    </citation>
    <scope>NUCLEOTIDE SEQUENCE [LARGE SCALE GENOMIC DNA]</scope>
</reference>
<evidence type="ECO:0000313" key="4">
    <source>
        <dbReference type="Proteomes" id="UP001165065"/>
    </source>
</evidence>
<dbReference type="OrthoDB" id="204397at2759"/>
<keyword evidence="2" id="KW-1133">Transmembrane helix</keyword>
<keyword evidence="2" id="KW-0472">Membrane</keyword>
<sequence length="329" mass="35334">MASLSDTFQTVWTLIGYAVMFLVPVLAISKESRTVLKQFMLKLLMDEPTKAVVEVEEESPSGPSAPPPPAVADIAESAVPTSASPSSSTLNSVQNSSVDPREIAKELRRRIESGEELDEDFVVRTASVLGISKETILGAFDVSDSPADPVPTLATASVPSSTGSTPLPSSSSAPPPTSSTVATAITPEPLATDWIRDLLPEGQEIGLLSSIHEAEGLKDSNGKTLDYSDFTESHVYDCLTTFRDASSTQEEKVKSLVMLSCITQTTETAGKLSRRDKHSNQVRLLNAIMEHDGLAAIHDIQSSFVEARHRQLAAHTLARIASKLYEGWN</sequence>
<evidence type="ECO:0000256" key="2">
    <source>
        <dbReference type="SAM" id="Phobius"/>
    </source>
</evidence>
<organism evidence="3 4">
    <name type="scientific">Triparma columacea</name>
    <dbReference type="NCBI Taxonomy" id="722753"/>
    <lineage>
        <taxon>Eukaryota</taxon>
        <taxon>Sar</taxon>
        <taxon>Stramenopiles</taxon>
        <taxon>Ochrophyta</taxon>
        <taxon>Bolidophyceae</taxon>
        <taxon>Parmales</taxon>
        <taxon>Triparmaceae</taxon>
        <taxon>Triparma</taxon>
    </lineage>
</organism>
<name>A0A9W7GNL5_9STRA</name>
<feature type="region of interest" description="Disordered" evidence="1">
    <location>
        <begin position="55"/>
        <end position="98"/>
    </location>
</feature>
<feature type="transmembrane region" description="Helical" evidence="2">
    <location>
        <begin position="12"/>
        <end position="29"/>
    </location>
</feature>
<evidence type="ECO:0000313" key="3">
    <source>
        <dbReference type="EMBL" id="GMI48214.1"/>
    </source>
</evidence>
<feature type="compositionally biased region" description="Low complexity" evidence="1">
    <location>
        <begin position="157"/>
        <end position="185"/>
    </location>
</feature>
<dbReference type="Proteomes" id="UP001165065">
    <property type="component" value="Unassembled WGS sequence"/>
</dbReference>
<protein>
    <submittedName>
        <fullName evidence="3">Uncharacterized protein</fullName>
    </submittedName>
</protein>
<accession>A0A9W7GNL5</accession>
<comment type="caution">
    <text evidence="3">The sequence shown here is derived from an EMBL/GenBank/DDBJ whole genome shotgun (WGS) entry which is preliminary data.</text>
</comment>